<feature type="region of interest" description="Disordered" evidence="1">
    <location>
        <begin position="916"/>
        <end position="955"/>
    </location>
</feature>
<sequence>MSDTMAAVGRQCKPPPPPPFSQLNPKGQSAVQADCDTYPLIGPQPLPPLTEARDIRGWRSTSTMYHISPERGRGGLKRAARELHVDNTSHGHKIYISHARTLTKFSMTRHTGTFSKILDVVQGLHRRRTGFSRGASIYRTVAQSSLHLKTTVAERLACSPPAKAIRVRSPAGSLWIFARGNCAEDAVGQRVFSGISHFPRPFIPTLLHTSITSIHSFISSLSAHHNRIKWCLRRNITTIFNVEVTNRLRGDSGINVPIVIDHLQKKMRGVDGTGAGFTRPWDCRCRDRVFHAPMKVRAEEDEIERQCDTGMPRQTQSAALARGCNTEHKFSIKTFCAVGTSTSRSRDNSAICQTGPRPSMTEEKWLSRLFLPVPSDCRAGHDHSTEQAITQKQIRSRLTRGRCPLRNDAFLDVPYGDSATDSAVISTMLCTVTTMSCRLTEACNGPLVPGVPVSPGQCLMCAFGYKALLGRPHILIPPYAVEPVACGELLQARQLTRRRVMGPLLLACEWSRCIQFPLGCTMVTGSRFVHRERTAVSKHQLTLQHFTTSPCVEPRLSEDQQSRQEHRGKMEVAVPFKWAFPISDWLCVALGTGPCVTRLATVRFEMFPIGWIVSWRVCSQALTGEQLFIQEFDPKVRKELMRTHITWNRGVSAKLVARSTNNAVKTGKGVTDPWCPLTQKERKRERGGEREREREKKKKSIVHGGEVRTIPVARAQEGSRFCYVLTASHPVRASEEDRKPLYDSGGGGKTMTGFELQARAARGLWLHCVYLKNALEYLSRSLNAARDAGREVCDCECQAVKDAAGRLDYWTRCFDIATPPMVFAIHLEVTSRYSSYLQPVANKLPVACGELLQVVRMHSVSPRLHGGCCLSSISKHQLTLQHFTRRHCKLQSQTVDSGMHSIWAALNIEALRADEDGAAPELKGGETEYPRENPPTSGLVRHDSHMRKSTSDHRE</sequence>
<evidence type="ECO:0000313" key="3">
    <source>
        <dbReference type="Proteomes" id="UP001159363"/>
    </source>
</evidence>
<feature type="compositionally biased region" description="Basic and acidic residues" evidence="1">
    <location>
        <begin position="679"/>
        <end position="694"/>
    </location>
</feature>
<dbReference type="EMBL" id="JARBHB010000012">
    <property type="protein sequence ID" value="KAJ8871317.1"/>
    <property type="molecule type" value="Genomic_DNA"/>
</dbReference>
<feature type="region of interest" description="Disordered" evidence="1">
    <location>
        <begin position="1"/>
        <end position="29"/>
    </location>
</feature>
<keyword evidence="3" id="KW-1185">Reference proteome</keyword>
<reference evidence="2 3" key="1">
    <citation type="submission" date="2023-02" db="EMBL/GenBank/DDBJ databases">
        <title>LHISI_Scaffold_Assembly.</title>
        <authorList>
            <person name="Stuart O.P."/>
            <person name="Cleave R."/>
            <person name="Magrath M.J.L."/>
            <person name="Mikheyev A.S."/>
        </authorList>
    </citation>
    <scope>NUCLEOTIDE SEQUENCE [LARGE SCALE GENOMIC DNA]</scope>
    <source>
        <strain evidence="2">Daus_M_001</strain>
        <tissue evidence="2">Leg muscle</tissue>
    </source>
</reference>
<gene>
    <name evidence="2" type="ORF">PR048_027634</name>
</gene>
<comment type="caution">
    <text evidence="2">The sequence shown here is derived from an EMBL/GenBank/DDBJ whole genome shotgun (WGS) entry which is preliminary data.</text>
</comment>
<name>A0ABQ9GH23_9NEOP</name>
<dbReference type="Proteomes" id="UP001159363">
    <property type="component" value="Chromosome 11"/>
</dbReference>
<accession>A0ABQ9GH23</accession>
<protein>
    <submittedName>
        <fullName evidence="2">Uncharacterized protein</fullName>
    </submittedName>
</protein>
<proteinExistence type="predicted"/>
<organism evidence="2 3">
    <name type="scientific">Dryococelus australis</name>
    <dbReference type="NCBI Taxonomy" id="614101"/>
    <lineage>
        <taxon>Eukaryota</taxon>
        <taxon>Metazoa</taxon>
        <taxon>Ecdysozoa</taxon>
        <taxon>Arthropoda</taxon>
        <taxon>Hexapoda</taxon>
        <taxon>Insecta</taxon>
        <taxon>Pterygota</taxon>
        <taxon>Neoptera</taxon>
        <taxon>Polyneoptera</taxon>
        <taxon>Phasmatodea</taxon>
        <taxon>Verophasmatodea</taxon>
        <taxon>Anareolatae</taxon>
        <taxon>Phasmatidae</taxon>
        <taxon>Eurycanthinae</taxon>
        <taxon>Dryococelus</taxon>
    </lineage>
</organism>
<evidence type="ECO:0000256" key="1">
    <source>
        <dbReference type="SAM" id="MobiDB-lite"/>
    </source>
</evidence>
<evidence type="ECO:0000313" key="2">
    <source>
        <dbReference type="EMBL" id="KAJ8871317.1"/>
    </source>
</evidence>
<feature type="region of interest" description="Disordered" evidence="1">
    <location>
        <begin position="675"/>
        <end position="702"/>
    </location>
</feature>